<evidence type="ECO:0000313" key="1">
    <source>
        <dbReference type="EMBL" id="JAH24399.1"/>
    </source>
</evidence>
<protein>
    <submittedName>
        <fullName evidence="1">Uncharacterized protein</fullName>
    </submittedName>
</protein>
<reference evidence="1" key="2">
    <citation type="journal article" date="2015" name="Fish Shellfish Immunol.">
        <title>Early steps in the European eel (Anguilla anguilla)-Vibrio vulnificus interaction in the gills: Role of the RtxA13 toxin.</title>
        <authorList>
            <person name="Callol A."/>
            <person name="Pajuelo D."/>
            <person name="Ebbesson L."/>
            <person name="Teles M."/>
            <person name="MacKenzie S."/>
            <person name="Amaro C."/>
        </authorList>
    </citation>
    <scope>NUCLEOTIDE SEQUENCE</scope>
</reference>
<proteinExistence type="predicted"/>
<name>A0A0E9R5L5_ANGAN</name>
<organism evidence="1">
    <name type="scientific">Anguilla anguilla</name>
    <name type="common">European freshwater eel</name>
    <name type="synonym">Muraena anguilla</name>
    <dbReference type="NCBI Taxonomy" id="7936"/>
    <lineage>
        <taxon>Eukaryota</taxon>
        <taxon>Metazoa</taxon>
        <taxon>Chordata</taxon>
        <taxon>Craniata</taxon>
        <taxon>Vertebrata</taxon>
        <taxon>Euteleostomi</taxon>
        <taxon>Actinopterygii</taxon>
        <taxon>Neopterygii</taxon>
        <taxon>Teleostei</taxon>
        <taxon>Anguilliformes</taxon>
        <taxon>Anguillidae</taxon>
        <taxon>Anguilla</taxon>
    </lineage>
</organism>
<sequence>MHTTTAQKQKRGLVYRIFYIFHSGIVSSRVRRDTKNGRSCCILFLPHSF</sequence>
<accession>A0A0E9R5L5</accession>
<reference evidence="1" key="1">
    <citation type="submission" date="2014-11" db="EMBL/GenBank/DDBJ databases">
        <authorList>
            <person name="Amaro Gonzalez C."/>
        </authorList>
    </citation>
    <scope>NUCLEOTIDE SEQUENCE</scope>
</reference>
<dbReference type="EMBL" id="GBXM01084178">
    <property type="protein sequence ID" value="JAH24399.1"/>
    <property type="molecule type" value="Transcribed_RNA"/>
</dbReference>
<dbReference type="AlphaFoldDB" id="A0A0E9R5L5"/>